<dbReference type="Proteomes" id="UP001595773">
    <property type="component" value="Unassembled WGS sequence"/>
</dbReference>
<proteinExistence type="predicted"/>
<dbReference type="EMBL" id="JBHSCQ010000022">
    <property type="protein sequence ID" value="MFC4267098.1"/>
    <property type="molecule type" value="Genomic_DNA"/>
</dbReference>
<accession>A0ABV8R539</accession>
<dbReference type="RefSeq" id="WP_230065695.1">
    <property type="nucleotide sequence ID" value="NZ_BAABLL010000010.1"/>
</dbReference>
<evidence type="ECO:0000313" key="2">
    <source>
        <dbReference type="Proteomes" id="UP001595773"/>
    </source>
</evidence>
<keyword evidence="2" id="KW-1185">Reference proteome</keyword>
<dbReference type="InterPro" id="IPR045633">
    <property type="entry name" value="DUF6414"/>
</dbReference>
<dbReference type="Pfam" id="PF19952">
    <property type="entry name" value="DUF6414"/>
    <property type="match status" value="1"/>
</dbReference>
<organism evidence="1 2">
    <name type="scientific">Arthrobacter cryoconiti</name>
    <dbReference type="NCBI Taxonomy" id="748907"/>
    <lineage>
        <taxon>Bacteria</taxon>
        <taxon>Bacillati</taxon>
        <taxon>Actinomycetota</taxon>
        <taxon>Actinomycetes</taxon>
        <taxon>Micrococcales</taxon>
        <taxon>Micrococcaceae</taxon>
        <taxon>Arthrobacter</taxon>
    </lineage>
</organism>
<sequence length="443" mass="48118">MIRKLGRAFGAFWKTLRAKQAAPGTLREFVYLDETSVESLLASLDGEVLTGITESRTKGHDVGIAATGEAIGVPTGLSPSFTRSRSITVEEQRKSVAQSAFARFRSRHYRNLRLHATENSNTDRLRPDAIRVPIASLLRGDLIEVDARLGASEVFQVRAVIDSMIGVVDAYPDLMGATETAAIRAAAPLGDLLGSLSQGLIPIEGEVAGLRYVRHDDFEGIVSADKASQLQAEGATVRDVVVAGVSLEPLYWQDVRRVLFSNQTYRLLGRLVNNGARDGWSSLKITEVLSRVNAQLADTIDSFGPLFLSTLQQGVSLPPAPNPSPALMHEILRAYVEECANLNNVTLTNELNSELNELISASPVAPSTVTDWTDLQKSLAERISTRAEQPLSPEALLDLRGKFPQASVPTAPPTPPIAHQIEFDQGEGTGPIYLEMEIIAIYW</sequence>
<protein>
    <recommendedName>
        <fullName evidence="3">Phage portal protein</fullName>
    </recommendedName>
</protein>
<name>A0ABV8R539_9MICC</name>
<reference evidence="2" key="1">
    <citation type="journal article" date="2019" name="Int. J. Syst. Evol. Microbiol.">
        <title>The Global Catalogue of Microorganisms (GCM) 10K type strain sequencing project: providing services to taxonomists for standard genome sequencing and annotation.</title>
        <authorList>
            <consortium name="The Broad Institute Genomics Platform"/>
            <consortium name="The Broad Institute Genome Sequencing Center for Infectious Disease"/>
            <person name="Wu L."/>
            <person name="Ma J."/>
        </authorList>
    </citation>
    <scope>NUCLEOTIDE SEQUENCE [LARGE SCALE GENOMIC DNA]</scope>
    <source>
        <strain evidence="2">CGMCC 1.10698</strain>
    </source>
</reference>
<evidence type="ECO:0008006" key="3">
    <source>
        <dbReference type="Google" id="ProtNLM"/>
    </source>
</evidence>
<evidence type="ECO:0000313" key="1">
    <source>
        <dbReference type="EMBL" id="MFC4267098.1"/>
    </source>
</evidence>
<gene>
    <name evidence="1" type="ORF">ACFOW9_15930</name>
</gene>
<comment type="caution">
    <text evidence="1">The sequence shown here is derived from an EMBL/GenBank/DDBJ whole genome shotgun (WGS) entry which is preliminary data.</text>
</comment>